<comment type="caution">
    <text evidence="8">The sequence shown here is derived from an EMBL/GenBank/DDBJ whole genome shotgun (WGS) entry which is preliminary data.</text>
</comment>
<evidence type="ECO:0000313" key="8">
    <source>
        <dbReference type="EMBL" id="RRD49520.1"/>
    </source>
</evidence>
<evidence type="ECO:0000256" key="3">
    <source>
        <dbReference type="ARBA" id="ARBA00022692"/>
    </source>
</evidence>
<reference evidence="8 9" key="1">
    <citation type="submission" date="2018-11" db="EMBL/GenBank/DDBJ databases">
        <title>Genomes From Bacteria Associated with the Canine Oral Cavity: a Test Case for Automated Genome-Based Taxonomic Assignment.</title>
        <authorList>
            <person name="Coil D.A."/>
            <person name="Jospin G."/>
            <person name="Darling A.E."/>
            <person name="Wallis C."/>
            <person name="Davis I.J."/>
            <person name="Harris S."/>
            <person name="Eisen J.A."/>
            <person name="Holcombe L.J."/>
            <person name="O'Flynn C."/>
        </authorList>
    </citation>
    <scope>NUCLEOTIDE SEQUENCE [LARGE SCALE GENOMIC DNA]</scope>
    <source>
        <strain evidence="8 9">OH2822_COT-296</strain>
    </source>
</reference>
<protein>
    <recommendedName>
        <fullName evidence="7">Type II secretion system protein GspF domain-containing protein</fullName>
    </recommendedName>
</protein>
<feature type="transmembrane region" description="Helical" evidence="6">
    <location>
        <begin position="47"/>
        <end position="67"/>
    </location>
</feature>
<feature type="transmembrane region" description="Helical" evidence="6">
    <location>
        <begin position="6"/>
        <end position="26"/>
    </location>
</feature>
<keyword evidence="2" id="KW-1003">Cell membrane</keyword>
<feature type="transmembrane region" description="Helical" evidence="6">
    <location>
        <begin position="221"/>
        <end position="241"/>
    </location>
</feature>
<feature type="transmembrane region" description="Helical" evidence="6">
    <location>
        <begin position="247"/>
        <end position="266"/>
    </location>
</feature>
<evidence type="ECO:0000259" key="7">
    <source>
        <dbReference type="Pfam" id="PF00482"/>
    </source>
</evidence>
<sequence>MGTLTAAGCGILVTGGVWLVVMGWRGHDAPRHPRRSRGGMARLWSRLGRAWRVWILAVLVAGVAAAILTGWPILALAIPAVAVGIPFALTAPPNDEVDDLTALDRWLRLLGPSIGTGKSVRDAILSTARQAPERLLVPLDRLVQRIDLGWTTRDALLAMADDIDSAEADGPLTALAMASDRGGTGSRALLDALTDNTRQRLRDARLLATERAKPLAVVRQVVAITLVILGAMVILSPGYFAPFSTPLGQALALGITVLYVGSLLILRHRMRPRRGMRFLGGAT</sequence>
<dbReference type="OrthoDB" id="3828740at2"/>
<dbReference type="Pfam" id="PF00482">
    <property type="entry name" value="T2SSF"/>
    <property type="match status" value="1"/>
</dbReference>
<dbReference type="GO" id="GO:0005886">
    <property type="term" value="C:plasma membrane"/>
    <property type="evidence" value="ECO:0007669"/>
    <property type="project" value="UniProtKB-SubCell"/>
</dbReference>
<dbReference type="RefSeq" id="WP_125227926.1">
    <property type="nucleotide sequence ID" value="NZ_RQYT01000015.1"/>
</dbReference>
<comment type="subcellular location">
    <subcellularLocation>
        <location evidence="1">Cell membrane</location>
        <topology evidence="1">Multi-pass membrane protein</topology>
    </subcellularLocation>
</comment>
<evidence type="ECO:0000313" key="9">
    <source>
        <dbReference type="Proteomes" id="UP000280935"/>
    </source>
</evidence>
<gene>
    <name evidence="8" type="ORF">EII35_07925</name>
</gene>
<evidence type="ECO:0000256" key="2">
    <source>
        <dbReference type="ARBA" id="ARBA00022475"/>
    </source>
</evidence>
<evidence type="ECO:0000256" key="1">
    <source>
        <dbReference type="ARBA" id="ARBA00004651"/>
    </source>
</evidence>
<dbReference type="PANTHER" id="PTHR35007">
    <property type="entry name" value="INTEGRAL MEMBRANE PROTEIN-RELATED"/>
    <property type="match status" value="1"/>
</dbReference>
<organism evidence="8 9">
    <name type="scientific">Arachnia propionica</name>
    <dbReference type="NCBI Taxonomy" id="1750"/>
    <lineage>
        <taxon>Bacteria</taxon>
        <taxon>Bacillati</taxon>
        <taxon>Actinomycetota</taxon>
        <taxon>Actinomycetes</taxon>
        <taxon>Propionibacteriales</taxon>
        <taxon>Propionibacteriaceae</taxon>
        <taxon>Arachnia</taxon>
    </lineage>
</organism>
<feature type="domain" description="Type II secretion system protein GspF" evidence="7">
    <location>
        <begin position="106"/>
        <end position="233"/>
    </location>
</feature>
<evidence type="ECO:0000256" key="6">
    <source>
        <dbReference type="SAM" id="Phobius"/>
    </source>
</evidence>
<dbReference type="Proteomes" id="UP000280935">
    <property type="component" value="Unassembled WGS sequence"/>
</dbReference>
<proteinExistence type="predicted"/>
<dbReference type="InterPro" id="IPR018076">
    <property type="entry name" value="T2SS_GspF_dom"/>
</dbReference>
<dbReference type="EMBL" id="RQYT01000015">
    <property type="protein sequence ID" value="RRD49520.1"/>
    <property type="molecule type" value="Genomic_DNA"/>
</dbReference>
<name>A0A3P1WVT0_9ACTN</name>
<dbReference type="PANTHER" id="PTHR35007:SF3">
    <property type="entry name" value="POSSIBLE CONSERVED ALANINE RICH MEMBRANE PROTEIN"/>
    <property type="match status" value="1"/>
</dbReference>
<keyword evidence="5 6" id="KW-0472">Membrane</keyword>
<keyword evidence="3 6" id="KW-0812">Transmembrane</keyword>
<feature type="transmembrane region" description="Helical" evidence="6">
    <location>
        <begin position="73"/>
        <end position="91"/>
    </location>
</feature>
<dbReference type="AlphaFoldDB" id="A0A3P1WVT0"/>
<accession>A0A3P1WVT0</accession>
<keyword evidence="4 6" id="KW-1133">Transmembrane helix</keyword>
<evidence type="ECO:0000256" key="4">
    <source>
        <dbReference type="ARBA" id="ARBA00022989"/>
    </source>
</evidence>
<evidence type="ECO:0000256" key="5">
    <source>
        <dbReference type="ARBA" id="ARBA00023136"/>
    </source>
</evidence>